<accession>A0ABS4DHX2</accession>
<dbReference type="InterPro" id="IPR010982">
    <property type="entry name" value="Lambda_DNA-bd_dom_sf"/>
</dbReference>
<proteinExistence type="predicted"/>
<dbReference type="Gene3D" id="1.10.260.40">
    <property type="entry name" value="lambda repressor-like DNA-binding domains"/>
    <property type="match status" value="1"/>
</dbReference>
<reference evidence="2 3" key="1">
    <citation type="submission" date="2021-03" db="EMBL/GenBank/DDBJ databases">
        <authorList>
            <person name="Grouzdev D.S."/>
        </authorList>
    </citation>
    <scope>NUCLEOTIDE SEQUENCE [LARGE SCALE GENOMIC DNA]</scope>
    <source>
        <strain evidence="2 3">M50-1</strain>
    </source>
</reference>
<evidence type="ECO:0000259" key="1">
    <source>
        <dbReference type="PROSITE" id="PS50943"/>
    </source>
</evidence>
<dbReference type="EMBL" id="SIJK02000138">
    <property type="protein sequence ID" value="MBP1469013.1"/>
    <property type="molecule type" value="Genomic_DNA"/>
</dbReference>
<evidence type="ECO:0000313" key="2">
    <source>
        <dbReference type="EMBL" id="MBP1469013.1"/>
    </source>
</evidence>
<gene>
    <name evidence="2" type="ORF">EYB53_025110</name>
</gene>
<dbReference type="CDD" id="cd00093">
    <property type="entry name" value="HTH_XRE"/>
    <property type="match status" value="1"/>
</dbReference>
<dbReference type="InterPro" id="IPR001387">
    <property type="entry name" value="Cro/C1-type_HTH"/>
</dbReference>
<evidence type="ECO:0000313" key="3">
    <source>
        <dbReference type="Proteomes" id="UP001193081"/>
    </source>
</evidence>
<dbReference type="Proteomes" id="UP001193081">
    <property type="component" value="Unassembled WGS sequence"/>
</dbReference>
<dbReference type="SUPFAM" id="SSF47413">
    <property type="entry name" value="lambda repressor-like DNA-binding domains"/>
    <property type="match status" value="1"/>
</dbReference>
<organism evidence="2 3">
    <name type="scientific">Candidatus Chloroploca mongolica</name>
    <dbReference type="NCBI Taxonomy" id="2528176"/>
    <lineage>
        <taxon>Bacteria</taxon>
        <taxon>Bacillati</taxon>
        <taxon>Chloroflexota</taxon>
        <taxon>Chloroflexia</taxon>
        <taxon>Chloroflexales</taxon>
        <taxon>Chloroflexineae</taxon>
        <taxon>Oscillochloridaceae</taxon>
        <taxon>Candidatus Chloroploca</taxon>
    </lineage>
</organism>
<keyword evidence="3" id="KW-1185">Reference proteome</keyword>
<dbReference type="PROSITE" id="PS50943">
    <property type="entry name" value="HTH_CROC1"/>
    <property type="match status" value="1"/>
</dbReference>
<dbReference type="Pfam" id="PF01381">
    <property type="entry name" value="HTH_3"/>
    <property type="match status" value="1"/>
</dbReference>
<comment type="caution">
    <text evidence="2">The sequence shown here is derived from an EMBL/GenBank/DDBJ whole genome shotgun (WGS) entry which is preliminary data.</text>
</comment>
<sequence>MSDAPAFAPWLKQRRKQLGLTQDTLARRVGCATITIQKLEAGDQR</sequence>
<name>A0ABS4DHX2_9CHLR</name>
<feature type="domain" description="HTH cro/C1-type" evidence="1">
    <location>
        <begin position="11"/>
        <end position="42"/>
    </location>
</feature>
<protein>
    <submittedName>
        <fullName evidence="2">Helix-turn-helix domain-containing protein</fullName>
    </submittedName>
</protein>
<dbReference type="RefSeq" id="WP_135482332.1">
    <property type="nucleotide sequence ID" value="NZ_SIJK02000138.1"/>
</dbReference>